<keyword evidence="5" id="KW-0418">Kinase</keyword>
<comment type="catalytic activity">
    <reaction evidence="8">
        <text>L-seryl-[protein] + ATP = O-phospho-L-seryl-[protein] + ADP + H(+)</text>
        <dbReference type="Rhea" id="RHEA:17989"/>
        <dbReference type="Rhea" id="RHEA-COMP:9863"/>
        <dbReference type="Rhea" id="RHEA-COMP:11604"/>
        <dbReference type="ChEBI" id="CHEBI:15378"/>
        <dbReference type="ChEBI" id="CHEBI:29999"/>
        <dbReference type="ChEBI" id="CHEBI:30616"/>
        <dbReference type="ChEBI" id="CHEBI:83421"/>
        <dbReference type="ChEBI" id="CHEBI:456216"/>
        <dbReference type="EC" id="2.7.11.1"/>
    </reaction>
</comment>
<comment type="catalytic activity">
    <reaction evidence="7">
        <text>L-threonyl-[protein] + ATP = O-phospho-L-threonyl-[protein] + ADP + H(+)</text>
        <dbReference type="Rhea" id="RHEA:46608"/>
        <dbReference type="Rhea" id="RHEA-COMP:11060"/>
        <dbReference type="Rhea" id="RHEA-COMP:11605"/>
        <dbReference type="ChEBI" id="CHEBI:15378"/>
        <dbReference type="ChEBI" id="CHEBI:30013"/>
        <dbReference type="ChEBI" id="CHEBI:30616"/>
        <dbReference type="ChEBI" id="CHEBI:61977"/>
        <dbReference type="ChEBI" id="CHEBI:456216"/>
        <dbReference type="EC" id="2.7.11.1"/>
    </reaction>
</comment>
<dbReference type="GO" id="GO:0004674">
    <property type="term" value="F:protein serine/threonine kinase activity"/>
    <property type="evidence" value="ECO:0007669"/>
    <property type="project" value="UniProtKB-KW"/>
</dbReference>
<dbReference type="Pfam" id="PF00069">
    <property type="entry name" value="Pkinase"/>
    <property type="match status" value="1"/>
</dbReference>
<dbReference type="EC" id="2.7.11.1" evidence="1"/>
<evidence type="ECO:0000313" key="12">
    <source>
        <dbReference type="Proteomes" id="UP000688137"/>
    </source>
</evidence>
<dbReference type="EMBL" id="CAJJDM010000040">
    <property type="protein sequence ID" value="CAD8067954.1"/>
    <property type="molecule type" value="Genomic_DNA"/>
</dbReference>
<evidence type="ECO:0000256" key="7">
    <source>
        <dbReference type="ARBA" id="ARBA00047899"/>
    </source>
</evidence>
<dbReference type="PANTHER" id="PTHR43671">
    <property type="entry name" value="SERINE/THREONINE-PROTEIN KINASE NEK"/>
    <property type="match status" value="1"/>
</dbReference>
<dbReference type="PANTHER" id="PTHR43671:SF98">
    <property type="entry name" value="SERINE_THREONINE-PROTEIN KINASE NEK11"/>
    <property type="match status" value="1"/>
</dbReference>
<keyword evidence="3" id="KW-0808">Transferase</keyword>
<dbReference type="Proteomes" id="UP000688137">
    <property type="component" value="Unassembled WGS sequence"/>
</dbReference>
<keyword evidence="4" id="KW-0547">Nucleotide-binding</keyword>
<evidence type="ECO:0000256" key="6">
    <source>
        <dbReference type="ARBA" id="ARBA00022840"/>
    </source>
</evidence>
<sequence length="682" mass="81752">MNSPNLIIPKFQSHSGEFFLMEESNDASIFYFALQLSDQYKIDYLKIEREKKDLIQKCRSLRHFLKMIEIKNKYYLFRYIDGNTVQEKININRNKNEFIDQKIIEAYLIQLLEALFQLHQLNILGRIFSVENIINNNGTLVLMDFGYGPDLKQNNMNILAPPEIITKLVNENHQFPYLNYDPLKFDSWLLGAFLYHLVKLRPINAIEKKNSSNKMEIFKYSNLINYQNYIEEQSKINTHIIASTTRYNESLINFIHGLLTYNSQKRLSFLQIYQSDYITKLNLPKQQQYIEFYTNFNQAEIIENLMICDGISSSFLLNTYLLNDINQIQGKQEQIDNDFKNQQIDLTKSSPQNIQVPQVTPQDQNQNFSEAKYIQLPYVASFIEDSKYYDIWIQINMEQFRYFILNDTANQIQSEYPQENYQLSLIVQYALKKQSYLVIQELYLKLKSVNCPWKINQVDNWSSFQLENKFYFLKHSLIETINKLVESLAQIQKEISLNLEAIQKFLSEQNQNKGLNEIIYKIIKEKIYFEQDQFKDSLYLFQAEQCYNTQENSENNNEDCEHPQLIDSENKNQQNNDKQQEDWFTEFKMLINDIFQFFKNKINDRQSQLEYSKIILKILYCRLINKIFSFENMKYNFKNIKRQDQQKITPDDIYCYIESKDNQIQKFNDIEEIVKKYFPKQK</sequence>
<evidence type="ECO:0000256" key="2">
    <source>
        <dbReference type="ARBA" id="ARBA00022527"/>
    </source>
</evidence>
<keyword evidence="6" id="KW-0067">ATP-binding</keyword>
<reference evidence="11" key="1">
    <citation type="submission" date="2021-01" db="EMBL/GenBank/DDBJ databases">
        <authorList>
            <consortium name="Genoscope - CEA"/>
            <person name="William W."/>
        </authorList>
    </citation>
    <scope>NUCLEOTIDE SEQUENCE</scope>
</reference>
<evidence type="ECO:0000256" key="9">
    <source>
        <dbReference type="SAM" id="MobiDB-lite"/>
    </source>
</evidence>
<gene>
    <name evidence="11" type="ORF">PPRIM_AZ9-3.1.T0410249</name>
</gene>
<protein>
    <recommendedName>
        <fullName evidence="1">non-specific serine/threonine protein kinase</fullName>
        <ecNumber evidence="1">2.7.11.1</ecNumber>
    </recommendedName>
</protein>
<dbReference type="InterPro" id="IPR000719">
    <property type="entry name" value="Prot_kinase_dom"/>
</dbReference>
<organism evidence="11 12">
    <name type="scientific">Paramecium primaurelia</name>
    <dbReference type="NCBI Taxonomy" id="5886"/>
    <lineage>
        <taxon>Eukaryota</taxon>
        <taxon>Sar</taxon>
        <taxon>Alveolata</taxon>
        <taxon>Ciliophora</taxon>
        <taxon>Intramacronucleata</taxon>
        <taxon>Oligohymenophorea</taxon>
        <taxon>Peniculida</taxon>
        <taxon>Parameciidae</taxon>
        <taxon>Paramecium</taxon>
    </lineage>
</organism>
<feature type="region of interest" description="Disordered" evidence="9">
    <location>
        <begin position="551"/>
        <end position="578"/>
    </location>
</feature>
<evidence type="ECO:0000259" key="10">
    <source>
        <dbReference type="PROSITE" id="PS50011"/>
    </source>
</evidence>
<feature type="domain" description="Protein kinase" evidence="10">
    <location>
        <begin position="1"/>
        <end position="278"/>
    </location>
</feature>
<evidence type="ECO:0000256" key="4">
    <source>
        <dbReference type="ARBA" id="ARBA00022741"/>
    </source>
</evidence>
<name>A0A8S1LZC0_PARPR</name>
<keyword evidence="12" id="KW-1185">Reference proteome</keyword>
<dbReference type="OMA" id="IYCYIES"/>
<dbReference type="PROSITE" id="PS50011">
    <property type="entry name" value="PROTEIN_KINASE_DOM"/>
    <property type="match status" value="1"/>
</dbReference>
<proteinExistence type="predicted"/>
<evidence type="ECO:0000313" key="11">
    <source>
        <dbReference type="EMBL" id="CAD8067954.1"/>
    </source>
</evidence>
<dbReference type="SMART" id="SM00220">
    <property type="entry name" value="S_TKc"/>
    <property type="match status" value="1"/>
</dbReference>
<evidence type="ECO:0000256" key="3">
    <source>
        <dbReference type="ARBA" id="ARBA00022679"/>
    </source>
</evidence>
<dbReference type="InterPro" id="IPR050660">
    <property type="entry name" value="NEK_Ser/Thr_kinase"/>
</dbReference>
<accession>A0A8S1LZC0</accession>
<feature type="compositionally biased region" description="Basic and acidic residues" evidence="9">
    <location>
        <begin position="559"/>
        <end position="570"/>
    </location>
</feature>
<dbReference type="AlphaFoldDB" id="A0A8S1LZC0"/>
<evidence type="ECO:0000256" key="1">
    <source>
        <dbReference type="ARBA" id="ARBA00012513"/>
    </source>
</evidence>
<dbReference type="GO" id="GO:0005524">
    <property type="term" value="F:ATP binding"/>
    <property type="evidence" value="ECO:0007669"/>
    <property type="project" value="UniProtKB-KW"/>
</dbReference>
<evidence type="ECO:0000256" key="8">
    <source>
        <dbReference type="ARBA" id="ARBA00048679"/>
    </source>
</evidence>
<evidence type="ECO:0000256" key="5">
    <source>
        <dbReference type="ARBA" id="ARBA00022777"/>
    </source>
</evidence>
<comment type="caution">
    <text evidence="11">The sequence shown here is derived from an EMBL/GenBank/DDBJ whole genome shotgun (WGS) entry which is preliminary data.</text>
</comment>
<keyword evidence="2" id="KW-0723">Serine/threonine-protein kinase</keyword>